<keyword evidence="3" id="KW-1185">Reference proteome</keyword>
<dbReference type="Gene3D" id="1.25.40.10">
    <property type="entry name" value="Tetratricopeptide repeat domain"/>
    <property type="match status" value="1"/>
</dbReference>
<dbReference type="EMBL" id="JAGMUV010000006">
    <property type="protein sequence ID" value="KAH7152875.1"/>
    <property type="molecule type" value="Genomic_DNA"/>
</dbReference>
<protein>
    <submittedName>
        <fullName evidence="2">CHAT domain-containing protein</fullName>
    </submittedName>
</protein>
<evidence type="ECO:0000313" key="3">
    <source>
        <dbReference type="Proteomes" id="UP000738349"/>
    </source>
</evidence>
<accession>A0A9P9JAW5</accession>
<dbReference type="Pfam" id="PF12770">
    <property type="entry name" value="CHAT"/>
    <property type="match status" value="1"/>
</dbReference>
<dbReference type="InterPro" id="IPR024983">
    <property type="entry name" value="CHAT_dom"/>
</dbReference>
<dbReference type="OrthoDB" id="9991317at2759"/>
<sequence length="554" mass="61958">MLSRFIETGLLDDLEKSIEALREATDLTAEGHPDRAGRLNNLGSALGEKYASTKDHDSLDQAISYHRTAISQTNAPLVVWIVARRRVFWCLPAACKWQEAYEAADAAIHFIPQLGRGILATSIEDMRTDIIGLQEHCPDLADKFVLLKEELGRSRDGSDDTSVSTLVSQQLNSNEQFDSIVKEIQTKPGFEDFLLAPSPSNMREAARYCPIVIINVSAFHCNALVVEHNGERHMPLPKTGSLETLEWLWDAIMNPILTELGFTQPPPNDDWPHIWWIPTGPLCKFPLHAAGYHARGTSETVMDRLNPKALLVAMEHTPGNSTLQFARQEVEVVHRICTSMNLSVVKPGQRKSKILTHLQQCNIFHFAGHSHTDEANPSMSQLLLEEGQKDPLTVSELLELNLRKESPFLAYLSTCGTGRFKDERFGDESLHLIGACQVAGFRHVIGTLWEVDDELCVDMATTIYEGIEDGAMTDKSVCLGLHNAATRLRNLWVQAGPRVRERDTKKGLSSLYRDDTQNVDGKVLKDEGMLRDALLVEEEEGESLHWVPYVHFGV</sequence>
<evidence type="ECO:0000259" key="1">
    <source>
        <dbReference type="Pfam" id="PF12770"/>
    </source>
</evidence>
<dbReference type="Proteomes" id="UP000738349">
    <property type="component" value="Unassembled WGS sequence"/>
</dbReference>
<dbReference type="AlphaFoldDB" id="A0A9P9JAW5"/>
<dbReference type="InterPro" id="IPR011990">
    <property type="entry name" value="TPR-like_helical_dom_sf"/>
</dbReference>
<feature type="domain" description="CHAT" evidence="1">
    <location>
        <begin position="243"/>
        <end position="476"/>
    </location>
</feature>
<organism evidence="2 3">
    <name type="scientific">Dactylonectria macrodidyma</name>
    <dbReference type="NCBI Taxonomy" id="307937"/>
    <lineage>
        <taxon>Eukaryota</taxon>
        <taxon>Fungi</taxon>
        <taxon>Dikarya</taxon>
        <taxon>Ascomycota</taxon>
        <taxon>Pezizomycotina</taxon>
        <taxon>Sordariomycetes</taxon>
        <taxon>Hypocreomycetidae</taxon>
        <taxon>Hypocreales</taxon>
        <taxon>Nectriaceae</taxon>
        <taxon>Dactylonectria</taxon>
    </lineage>
</organism>
<evidence type="ECO:0000313" key="2">
    <source>
        <dbReference type="EMBL" id="KAH7152875.1"/>
    </source>
</evidence>
<name>A0A9P9JAW5_9HYPO</name>
<comment type="caution">
    <text evidence="2">The sequence shown here is derived from an EMBL/GenBank/DDBJ whole genome shotgun (WGS) entry which is preliminary data.</text>
</comment>
<reference evidence="2" key="1">
    <citation type="journal article" date="2021" name="Nat. Commun.">
        <title>Genetic determinants of endophytism in the Arabidopsis root mycobiome.</title>
        <authorList>
            <person name="Mesny F."/>
            <person name="Miyauchi S."/>
            <person name="Thiergart T."/>
            <person name="Pickel B."/>
            <person name="Atanasova L."/>
            <person name="Karlsson M."/>
            <person name="Huettel B."/>
            <person name="Barry K.W."/>
            <person name="Haridas S."/>
            <person name="Chen C."/>
            <person name="Bauer D."/>
            <person name="Andreopoulos W."/>
            <person name="Pangilinan J."/>
            <person name="LaButti K."/>
            <person name="Riley R."/>
            <person name="Lipzen A."/>
            <person name="Clum A."/>
            <person name="Drula E."/>
            <person name="Henrissat B."/>
            <person name="Kohler A."/>
            <person name="Grigoriev I.V."/>
            <person name="Martin F.M."/>
            <person name="Hacquard S."/>
        </authorList>
    </citation>
    <scope>NUCLEOTIDE SEQUENCE</scope>
    <source>
        <strain evidence="2">MPI-CAGE-AT-0147</strain>
    </source>
</reference>
<gene>
    <name evidence="2" type="ORF">EDB81DRAFT_931210</name>
</gene>
<proteinExistence type="predicted"/>